<dbReference type="EMBL" id="CAFBLR010000172">
    <property type="protein sequence ID" value="CAB4882590.1"/>
    <property type="molecule type" value="Genomic_DNA"/>
</dbReference>
<reference evidence="1" key="1">
    <citation type="submission" date="2020-05" db="EMBL/GenBank/DDBJ databases">
        <authorList>
            <person name="Chiriac C."/>
            <person name="Salcher M."/>
            <person name="Ghai R."/>
            <person name="Kavagutti S V."/>
        </authorList>
    </citation>
    <scope>NUCLEOTIDE SEQUENCE</scope>
</reference>
<evidence type="ECO:0000313" key="1">
    <source>
        <dbReference type="EMBL" id="CAB4882590.1"/>
    </source>
</evidence>
<sequence>MIDDIVGCGERGLRELGPAERARRNANHADVAGINVHHDVLHARLEEVSGEALGLVDHRLGRVEYRGAAELQRAGPTRATAAADEVGVALHETDLVHRDAGL</sequence>
<dbReference type="AlphaFoldDB" id="A0A6J7EN00"/>
<proteinExistence type="predicted"/>
<name>A0A6J7EN00_9ZZZZ</name>
<protein>
    <submittedName>
        <fullName evidence="1">Unannotated protein</fullName>
    </submittedName>
</protein>
<gene>
    <name evidence="1" type="ORF">UFOPK3417_01515</name>
</gene>
<accession>A0A6J7EN00</accession>
<organism evidence="1">
    <name type="scientific">freshwater metagenome</name>
    <dbReference type="NCBI Taxonomy" id="449393"/>
    <lineage>
        <taxon>unclassified sequences</taxon>
        <taxon>metagenomes</taxon>
        <taxon>ecological metagenomes</taxon>
    </lineage>
</organism>